<dbReference type="PANTHER" id="PTHR28062">
    <property type="entry name" value="K+-H+ EXCHANGE-LIKE PROTEIN"/>
    <property type="match status" value="1"/>
</dbReference>
<reference evidence="2 3" key="1">
    <citation type="journal article" date="2016" name="BMC Genomics">
        <title>Comparative genomic and transcriptomic analyses of the Fuzhuan brick tea-fermentation fungus Aspergillus cristatus.</title>
        <authorList>
            <person name="Ge Y."/>
            <person name="Wang Y."/>
            <person name="Liu Y."/>
            <person name="Tan Y."/>
            <person name="Ren X."/>
            <person name="Zhang X."/>
            <person name="Hyde K.D."/>
            <person name="Liu Y."/>
            <person name="Liu Z."/>
        </authorList>
    </citation>
    <scope>NUCLEOTIDE SEQUENCE [LARGE SCALE GENOMIC DNA]</scope>
    <source>
        <strain evidence="2 3">GZAAS20.1005</strain>
    </source>
</reference>
<evidence type="ECO:0000313" key="3">
    <source>
        <dbReference type="Proteomes" id="UP000094569"/>
    </source>
</evidence>
<comment type="caution">
    <text evidence="2">The sequence shown here is derived from an EMBL/GenBank/DDBJ whole genome shotgun (WGS) entry which is preliminary data.</text>
</comment>
<proteinExistence type="predicted"/>
<gene>
    <name evidence="2" type="ORF">SI65_07692</name>
</gene>
<protein>
    <recommendedName>
        <fullName evidence="4">Mitochondrial K+-H+ exchange-related-domain-containing protein</fullName>
    </recommendedName>
</protein>
<evidence type="ECO:0000256" key="1">
    <source>
        <dbReference type="SAM" id="Phobius"/>
    </source>
</evidence>
<evidence type="ECO:0008006" key="4">
    <source>
        <dbReference type="Google" id="ProtNLM"/>
    </source>
</evidence>
<dbReference type="InterPro" id="IPR018786">
    <property type="entry name" value="Mit_KHE1"/>
</dbReference>
<dbReference type="OrthoDB" id="5562676at2759"/>
<organism evidence="2 3">
    <name type="scientific">Aspergillus cristatus</name>
    <name type="common">Chinese Fuzhuan brick tea-fermentation fungus</name>
    <name type="synonym">Eurotium cristatum</name>
    <dbReference type="NCBI Taxonomy" id="573508"/>
    <lineage>
        <taxon>Eukaryota</taxon>
        <taxon>Fungi</taxon>
        <taxon>Dikarya</taxon>
        <taxon>Ascomycota</taxon>
        <taxon>Pezizomycotina</taxon>
        <taxon>Eurotiomycetes</taxon>
        <taxon>Eurotiomycetidae</taxon>
        <taxon>Eurotiales</taxon>
        <taxon>Aspergillaceae</taxon>
        <taxon>Aspergillus</taxon>
        <taxon>Aspergillus subgen. Aspergillus</taxon>
    </lineage>
</organism>
<dbReference type="STRING" id="573508.A0A1E3B708"/>
<dbReference type="AlphaFoldDB" id="A0A1E3B708"/>
<feature type="transmembrane region" description="Helical" evidence="1">
    <location>
        <begin position="129"/>
        <end position="157"/>
    </location>
</feature>
<dbReference type="EMBL" id="JXNT01000010">
    <property type="protein sequence ID" value="ODM16727.1"/>
    <property type="molecule type" value="Genomic_DNA"/>
</dbReference>
<name>A0A1E3B708_ASPCR</name>
<dbReference type="PANTHER" id="PTHR28062:SF1">
    <property type="entry name" value="TRANSMEMBRANE PROTEIN"/>
    <property type="match status" value="1"/>
</dbReference>
<accession>A0A1E3B708</accession>
<keyword evidence="3" id="KW-1185">Reference proteome</keyword>
<dbReference type="GO" id="GO:1902600">
    <property type="term" value="P:proton transmembrane transport"/>
    <property type="evidence" value="ECO:0007669"/>
    <property type="project" value="TreeGrafter"/>
</dbReference>
<dbReference type="Pfam" id="PF10173">
    <property type="entry name" value="Mit_KHE1"/>
    <property type="match status" value="1"/>
</dbReference>
<dbReference type="Proteomes" id="UP000094569">
    <property type="component" value="Unassembled WGS sequence"/>
</dbReference>
<keyword evidence="1" id="KW-0472">Membrane</keyword>
<dbReference type="VEuPathDB" id="FungiDB:SI65_07692"/>
<sequence>MRLFLVPISTRRALIYSQPLSKNLAQKLSITDRITNKAAETWAKWEEADRGWKKHLVSWGNSVQQRIPFEEWGLKSVPSLNAQHRLNQSDADKKVDVLFPGNAIRREKLRPVLQAIAVGRQNLHRNKMWWSFIIAPLTAPIALLPVIPNIPFFYLVYRGWSHWRALNGSKHLEFLIKKDLLNPVPYPALEQLYAERVSGALKTTHAEKSAPDVVENSDDKLLLEMSDAKQLATILDAPELALEAERAIVQVEQQLNAQQEKHNADSSKKDS</sequence>
<dbReference type="GO" id="GO:0006813">
    <property type="term" value="P:potassium ion transport"/>
    <property type="evidence" value="ECO:0007669"/>
    <property type="project" value="TreeGrafter"/>
</dbReference>
<evidence type="ECO:0000313" key="2">
    <source>
        <dbReference type="EMBL" id="ODM16727.1"/>
    </source>
</evidence>
<keyword evidence="1" id="KW-1133">Transmembrane helix</keyword>
<keyword evidence="1" id="KW-0812">Transmembrane</keyword>
<dbReference type="GO" id="GO:0005743">
    <property type="term" value="C:mitochondrial inner membrane"/>
    <property type="evidence" value="ECO:0007669"/>
    <property type="project" value="TreeGrafter"/>
</dbReference>